<dbReference type="PROSITE" id="PS50995">
    <property type="entry name" value="HTH_MARR_2"/>
    <property type="match status" value="1"/>
</dbReference>
<reference evidence="6" key="3">
    <citation type="submission" date="2018-07" db="EMBL/GenBank/DDBJ databases">
        <authorList>
            <person name="Quirk P.G."/>
            <person name="Krulwich T.A."/>
        </authorList>
    </citation>
    <scope>NUCLEOTIDE SEQUENCE</scope>
    <source>
        <strain evidence="6">CCRI-19302</strain>
    </source>
</reference>
<evidence type="ECO:0000259" key="4">
    <source>
        <dbReference type="PROSITE" id="PS50995"/>
    </source>
</evidence>
<keyword evidence="7" id="KW-1185">Reference proteome</keyword>
<dbReference type="GO" id="GO:0003677">
    <property type="term" value="F:DNA binding"/>
    <property type="evidence" value="ECO:0007669"/>
    <property type="project" value="UniProtKB-KW"/>
</dbReference>
<name>A0A255IB03_9FIRM</name>
<dbReference type="RefSeq" id="WP_094378770.1">
    <property type="nucleotide sequence ID" value="NZ_NOKA02000001.1"/>
</dbReference>
<proteinExistence type="predicted"/>
<evidence type="ECO:0000256" key="2">
    <source>
        <dbReference type="ARBA" id="ARBA00023125"/>
    </source>
</evidence>
<dbReference type="EMBL" id="NOKA02000001">
    <property type="protein sequence ID" value="RDY33027.1"/>
    <property type="molecule type" value="Genomic_DNA"/>
</dbReference>
<dbReference type="EMBL" id="QICS01000001">
    <property type="protein sequence ID" value="PXV95924.1"/>
    <property type="molecule type" value="Genomic_DNA"/>
</dbReference>
<dbReference type="Proteomes" id="UP000216411">
    <property type="component" value="Unassembled WGS sequence"/>
</dbReference>
<keyword evidence="3" id="KW-0804">Transcription</keyword>
<dbReference type="Proteomes" id="UP000247523">
    <property type="component" value="Unassembled WGS sequence"/>
</dbReference>
<comment type="caution">
    <text evidence="5">The sequence shown here is derived from an EMBL/GenBank/DDBJ whole genome shotgun (WGS) entry which is preliminary data.</text>
</comment>
<reference evidence="5 8" key="2">
    <citation type="submission" date="2018-05" db="EMBL/GenBank/DDBJ databases">
        <title>Genomic Encyclopedia of Type Strains, Phase IV (KMG-IV): sequencing the most valuable type-strain genomes for metagenomic binning, comparative biology and taxonomic classification.</title>
        <authorList>
            <person name="Goeker M."/>
        </authorList>
    </citation>
    <scope>NUCLEOTIDE SEQUENCE [LARGE SCALE GENOMIC DNA]</scope>
    <source>
        <strain evidence="5 8">DSM 28816</strain>
    </source>
</reference>
<gene>
    <name evidence="5" type="ORF">C8E03_101555</name>
    <name evidence="6" type="ORF">CG710_000400</name>
</gene>
<dbReference type="SUPFAM" id="SSF46785">
    <property type="entry name" value="Winged helix' DNA-binding domain"/>
    <property type="match status" value="1"/>
</dbReference>
<dbReference type="OrthoDB" id="6400170at2"/>
<evidence type="ECO:0000313" key="6">
    <source>
        <dbReference type="EMBL" id="RDY33027.1"/>
    </source>
</evidence>
<reference evidence="6 7" key="1">
    <citation type="journal article" date="2017" name="Genome Announc.">
        <title>Draft Genome Sequence of a Sporulating and Motile Strain of Lachnotalea glycerini Isolated from Water in Quebec City, Canada.</title>
        <authorList>
            <person name="Maheux A.F."/>
            <person name="Boudreau D.K."/>
            <person name="Berube E."/>
            <person name="Boissinot M."/>
            <person name="Raymond F."/>
            <person name="Brodeur S."/>
            <person name="Corbeil J."/>
            <person name="Isabel S."/>
            <person name="Omar R.F."/>
            <person name="Bergeron M.G."/>
        </authorList>
    </citation>
    <scope>NUCLEOTIDE SEQUENCE [LARGE SCALE GENOMIC DNA]</scope>
    <source>
        <strain evidence="6 7">CCRI-19302</strain>
    </source>
</reference>
<keyword evidence="1" id="KW-0805">Transcription regulation</keyword>
<dbReference type="InterPro" id="IPR036388">
    <property type="entry name" value="WH-like_DNA-bd_sf"/>
</dbReference>
<dbReference type="Gene3D" id="1.10.10.10">
    <property type="entry name" value="Winged helix-like DNA-binding domain superfamily/Winged helix DNA-binding domain"/>
    <property type="match status" value="1"/>
</dbReference>
<dbReference type="InterPro" id="IPR036390">
    <property type="entry name" value="WH_DNA-bd_sf"/>
</dbReference>
<dbReference type="PRINTS" id="PR00598">
    <property type="entry name" value="HTHMARR"/>
</dbReference>
<dbReference type="SMART" id="SM00347">
    <property type="entry name" value="HTH_MARR"/>
    <property type="match status" value="1"/>
</dbReference>
<dbReference type="PANTHER" id="PTHR42756:SF1">
    <property type="entry name" value="TRANSCRIPTIONAL REPRESSOR OF EMRAB OPERON"/>
    <property type="match status" value="1"/>
</dbReference>
<evidence type="ECO:0000313" key="5">
    <source>
        <dbReference type="EMBL" id="PXV95924.1"/>
    </source>
</evidence>
<evidence type="ECO:0000313" key="8">
    <source>
        <dbReference type="Proteomes" id="UP000247523"/>
    </source>
</evidence>
<feature type="domain" description="HTH marR-type" evidence="4">
    <location>
        <begin position="11"/>
        <end position="140"/>
    </location>
</feature>
<dbReference type="AlphaFoldDB" id="A0A255IB03"/>
<evidence type="ECO:0000313" key="7">
    <source>
        <dbReference type="Proteomes" id="UP000216411"/>
    </source>
</evidence>
<dbReference type="Pfam" id="PF01047">
    <property type="entry name" value="MarR"/>
    <property type="match status" value="1"/>
</dbReference>
<sequence>MNQTSYDSKSTRELFFELTRVYFIKKYKIASDVGMHPGQEALLNLVNNESGLNQKEIANKLKIQPPTVAVSIRRMEKAGWIKKEIDSTDKRVSRVFITKEGKMLLEKVKNVTKDIDQIIFSGVSDVEMCLLRRLLIQLIQNIRQTLDDKEIDEVMQEFTKHHDKMHRK</sequence>
<accession>A0A255IB03</accession>
<dbReference type="GO" id="GO:0003700">
    <property type="term" value="F:DNA-binding transcription factor activity"/>
    <property type="evidence" value="ECO:0007669"/>
    <property type="project" value="InterPro"/>
</dbReference>
<evidence type="ECO:0000256" key="1">
    <source>
        <dbReference type="ARBA" id="ARBA00023015"/>
    </source>
</evidence>
<dbReference type="InterPro" id="IPR000835">
    <property type="entry name" value="HTH_MarR-typ"/>
</dbReference>
<evidence type="ECO:0000256" key="3">
    <source>
        <dbReference type="ARBA" id="ARBA00023163"/>
    </source>
</evidence>
<keyword evidence="2" id="KW-0238">DNA-binding</keyword>
<dbReference type="PANTHER" id="PTHR42756">
    <property type="entry name" value="TRANSCRIPTIONAL REGULATOR, MARR"/>
    <property type="match status" value="1"/>
</dbReference>
<protein>
    <submittedName>
        <fullName evidence="5">MarR family transcriptional regulator</fullName>
    </submittedName>
</protein>
<organism evidence="5 8">
    <name type="scientific">Lachnotalea glycerini</name>
    <dbReference type="NCBI Taxonomy" id="1763509"/>
    <lineage>
        <taxon>Bacteria</taxon>
        <taxon>Bacillati</taxon>
        <taxon>Bacillota</taxon>
        <taxon>Clostridia</taxon>
        <taxon>Lachnospirales</taxon>
        <taxon>Lachnospiraceae</taxon>
        <taxon>Lachnotalea</taxon>
    </lineage>
</organism>